<dbReference type="EMBL" id="QPGB01000002">
    <property type="protein sequence ID" value="RCS58211.1"/>
    <property type="molecule type" value="Genomic_DNA"/>
</dbReference>
<accession>A0A368L3P6</accession>
<keyword evidence="7 13" id="KW-1005">Bacterial flagellum biogenesis</keyword>
<organism evidence="15 16">
    <name type="scientific">Parvibium lacunae</name>
    <dbReference type="NCBI Taxonomy" id="1888893"/>
    <lineage>
        <taxon>Bacteria</taxon>
        <taxon>Pseudomonadati</taxon>
        <taxon>Pseudomonadota</taxon>
        <taxon>Betaproteobacteria</taxon>
        <taxon>Burkholderiales</taxon>
        <taxon>Alcaligenaceae</taxon>
        <taxon>Parvibium</taxon>
    </lineage>
</organism>
<gene>
    <name evidence="13" type="primary">flhB</name>
    <name evidence="15" type="ORF">DU000_05135</name>
</gene>
<evidence type="ECO:0000256" key="14">
    <source>
        <dbReference type="SAM" id="MobiDB-lite"/>
    </source>
</evidence>
<comment type="function">
    <text evidence="12 13">Required for formation of the rod structure in the basal body of the flagellar apparatus. Together with FliI and FliH, may constitute the export apparatus of flagellin.</text>
</comment>
<dbReference type="FunFam" id="3.40.1690.10:FF:000001">
    <property type="entry name" value="Flagellar biosynthetic protein FlhB"/>
    <property type="match status" value="1"/>
</dbReference>
<dbReference type="Pfam" id="PF01312">
    <property type="entry name" value="Bac_export_2"/>
    <property type="match status" value="1"/>
</dbReference>
<proteinExistence type="inferred from homology"/>
<keyword evidence="8 13" id="KW-0653">Protein transport</keyword>
<dbReference type="AlphaFoldDB" id="A0A368L3P6"/>
<keyword evidence="4 13" id="KW-0813">Transport</keyword>
<keyword evidence="15" id="KW-0966">Cell projection</keyword>
<dbReference type="OrthoDB" id="9807950at2"/>
<dbReference type="GO" id="GO:0044780">
    <property type="term" value="P:bacterial-type flagellum assembly"/>
    <property type="evidence" value="ECO:0007669"/>
    <property type="project" value="InterPro"/>
</dbReference>
<feature type="transmembrane region" description="Helical" evidence="13">
    <location>
        <begin position="33"/>
        <end position="54"/>
    </location>
</feature>
<keyword evidence="5 13" id="KW-1003">Cell membrane</keyword>
<dbReference type="InterPro" id="IPR006136">
    <property type="entry name" value="FlhB"/>
</dbReference>
<keyword evidence="15" id="KW-0969">Cilium</keyword>
<feature type="transmembrane region" description="Helical" evidence="13">
    <location>
        <begin position="146"/>
        <end position="166"/>
    </location>
</feature>
<evidence type="ECO:0000256" key="10">
    <source>
        <dbReference type="ARBA" id="ARBA00023136"/>
    </source>
</evidence>
<dbReference type="NCBIfam" id="TIGR00328">
    <property type="entry name" value="flhB"/>
    <property type="match status" value="1"/>
</dbReference>
<name>A0A368L3P6_9BURK</name>
<dbReference type="Gene3D" id="6.10.250.2080">
    <property type="match status" value="1"/>
</dbReference>
<evidence type="ECO:0000256" key="13">
    <source>
        <dbReference type="RuleBase" id="RU364091"/>
    </source>
</evidence>
<evidence type="ECO:0000313" key="15">
    <source>
        <dbReference type="EMBL" id="RCS58211.1"/>
    </source>
</evidence>
<evidence type="ECO:0000256" key="12">
    <source>
        <dbReference type="ARBA" id="ARBA00025078"/>
    </source>
</evidence>
<dbReference type="Proteomes" id="UP000252357">
    <property type="component" value="Unassembled WGS sequence"/>
</dbReference>
<sequence>MAEESDQEKSLPASQRRIDQAREEGNVLRSRELVTALVTLSGLAVCWFGASWLYSGGREIMLVGLRFNHANSHDPAGMLTHMQDLGLLGLKLVLPFIVATSVLALLGSIMLGGWNYSTKALMPDFTKLDPISGLGKIFSWQGLGELVKAVLKSLLIGGMGVWLVWLQRDAFVGMLMDSTEQALSHLMGLALKDFFILCGMLVLIAALDVPFQAWRYFSQLRMTMEEYKREAKETEGDPHVKSRIKQQQRDMARKRMMSEVPKADVIVTNPTHYAVAIKYQESGQRAPLVVAKGTDHVAQRIREIAQESNIPLLEAPPLARALYAHTELGQEIPLSLYTAVAQVLAYVYQLRAHRAAGLPTDRHHLPLPADLPVPKELDPAATGAVA</sequence>
<evidence type="ECO:0000256" key="8">
    <source>
        <dbReference type="ARBA" id="ARBA00022927"/>
    </source>
</evidence>
<keyword evidence="11 13" id="KW-1006">Bacterial flagellum protein export</keyword>
<dbReference type="PANTHER" id="PTHR30531:SF12">
    <property type="entry name" value="FLAGELLAR BIOSYNTHETIC PROTEIN FLHB"/>
    <property type="match status" value="1"/>
</dbReference>
<dbReference type="GO" id="GO:0009306">
    <property type="term" value="P:protein secretion"/>
    <property type="evidence" value="ECO:0007669"/>
    <property type="project" value="InterPro"/>
</dbReference>
<dbReference type="GO" id="GO:0005886">
    <property type="term" value="C:plasma membrane"/>
    <property type="evidence" value="ECO:0007669"/>
    <property type="project" value="UniProtKB-SubCell"/>
</dbReference>
<dbReference type="PRINTS" id="PR00950">
    <property type="entry name" value="TYPE3IMSPROT"/>
</dbReference>
<evidence type="ECO:0000256" key="1">
    <source>
        <dbReference type="ARBA" id="ARBA00004651"/>
    </source>
</evidence>
<dbReference type="InterPro" id="IPR029025">
    <property type="entry name" value="T3SS_substrate_exporter_C"/>
</dbReference>
<evidence type="ECO:0000256" key="11">
    <source>
        <dbReference type="ARBA" id="ARBA00023225"/>
    </source>
</evidence>
<evidence type="ECO:0000313" key="16">
    <source>
        <dbReference type="Proteomes" id="UP000252357"/>
    </source>
</evidence>
<evidence type="ECO:0000256" key="3">
    <source>
        <dbReference type="ARBA" id="ARBA00021622"/>
    </source>
</evidence>
<keyword evidence="16" id="KW-1185">Reference proteome</keyword>
<dbReference type="PANTHER" id="PTHR30531">
    <property type="entry name" value="FLAGELLAR BIOSYNTHETIC PROTEIN FLHB"/>
    <property type="match status" value="1"/>
</dbReference>
<evidence type="ECO:0000256" key="7">
    <source>
        <dbReference type="ARBA" id="ARBA00022795"/>
    </source>
</evidence>
<feature type="region of interest" description="Disordered" evidence="14">
    <location>
        <begin position="363"/>
        <end position="386"/>
    </location>
</feature>
<evidence type="ECO:0000256" key="4">
    <source>
        <dbReference type="ARBA" id="ARBA00022448"/>
    </source>
</evidence>
<protein>
    <recommendedName>
        <fullName evidence="3 13">Flagellar biosynthetic protein FlhB</fullName>
    </recommendedName>
</protein>
<comment type="caution">
    <text evidence="15">The sequence shown here is derived from an EMBL/GenBank/DDBJ whole genome shotgun (WGS) entry which is preliminary data.</text>
</comment>
<evidence type="ECO:0000256" key="6">
    <source>
        <dbReference type="ARBA" id="ARBA00022692"/>
    </source>
</evidence>
<feature type="transmembrane region" description="Helical" evidence="13">
    <location>
        <begin position="92"/>
        <end position="114"/>
    </location>
</feature>
<evidence type="ECO:0000256" key="2">
    <source>
        <dbReference type="ARBA" id="ARBA00010690"/>
    </source>
</evidence>
<evidence type="ECO:0000256" key="5">
    <source>
        <dbReference type="ARBA" id="ARBA00022475"/>
    </source>
</evidence>
<comment type="similarity">
    <text evidence="2 13">Belongs to the type III secretion exporter family.</text>
</comment>
<keyword evidence="6 13" id="KW-0812">Transmembrane</keyword>
<evidence type="ECO:0000256" key="9">
    <source>
        <dbReference type="ARBA" id="ARBA00022989"/>
    </source>
</evidence>
<dbReference type="Gene3D" id="3.40.1690.10">
    <property type="entry name" value="secretion proteins EscU"/>
    <property type="match status" value="1"/>
</dbReference>
<keyword evidence="15" id="KW-0282">Flagellum</keyword>
<keyword evidence="9 13" id="KW-1133">Transmembrane helix</keyword>
<reference evidence="15 16" key="1">
    <citation type="journal article" date="2018" name="Int. J. Syst. Evol. Microbiol.">
        <title>Parvibium lacunae gen. nov., sp. nov., a new member of the family Alcaligenaceae isolated from a freshwater pond.</title>
        <authorList>
            <person name="Chen W.M."/>
            <person name="Xie P.B."/>
            <person name="Hsu M.Y."/>
            <person name="Sheu S.Y."/>
        </authorList>
    </citation>
    <scope>NUCLEOTIDE SEQUENCE [LARGE SCALE GENOMIC DNA]</scope>
    <source>
        <strain evidence="15 16">KMB9</strain>
    </source>
</reference>
<dbReference type="InterPro" id="IPR006135">
    <property type="entry name" value="T3SS_substrate_exporter"/>
</dbReference>
<feature type="transmembrane region" description="Helical" evidence="13">
    <location>
        <begin position="194"/>
        <end position="214"/>
    </location>
</feature>
<keyword evidence="10 13" id="KW-0472">Membrane</keyword>
<comment type="subcellular location">
    <subcellularLocation>
        <location evidence="1">Cell membrane</location>
        <topology evidence="1">Multi-pass membrane protein</topology>
    </subcellularLocation>
</comment>
<dbReference type="SUPFAM" id="SSF160544">
    <property type="entry name" value="EscU C-terminal domain-like"/>
    <property type="match status" value="1"/>
</dbReference>